<evidence type="ECO:0000313" key="2">
    <source>
        <dbReference type="EMBL" id="SUB16059.1"/>
    </source>
</evidence>
<reference evidence="2 3" key="1">
    <citation type="submission" date="2018-06" db="EMBL/GenBank/DDBJ databases">
        <authorList>
            <consortium name="Pathogen Informatics"/>
            <person name="Doyle S."/>
        </authorList>
    </citation>
    <scope>NUCLEOTIDE SEQUENCE [LARGE SCALE GENOMIC DNA]</scope>
    <source>
        <strain evidence="2 3">NCTC9381</strain>
    </source>
</reference>
<proteinExistence type="predicted"/>
<sequence>MPVRKLAAKNVWYGNPHQVDVGTAEDVYLSLPRSEVQNVKAKYVIDRKDLEAPLKANEVIGEIQVMDKDQQIAHYPLVALSAVEPAGVITPPDGLSQAEVLISRLSALKRVACGLPVFTCTLAALNVLLRADKG</sequence>
<dbReference type="AlphaFoldDB" id="A0A379AES5"/>
<dbReference type="Proteomes" id="UP000254640">
    <property type="component" value="Unassembled WGS sequence"/>
</dbReference>
<dbReference type="Pfam" id="PF07943">
    <property type="entry name" value="PBP5_C"/>
    <property type="match status" value="1"/>
</dbReference>
<dbReference type="GO" id="GO:0006508">
    <property type="term" value="P:proteolysis"/>
    <property type="evidence" value="ECO:0007669"/>
    <property type="project" value="InterPro"/>
</dbReference>
<dbReference type="InterPro" id="IPR015956">
    <property type="entry name" value="Peniciliin-bd_prot_C_sf"/>
</dbReference>
<dbReference type="SUPFAM" id="SSF69189">
    <property type="entry name" value="Penicillin-binding protein associated domain"/>
    <property type="match status" value="1"/>
</dbReference>
<keyword evidence="3" id="KW-1185">Reference proteome</keyword>
<name>A0A379AES5_ENTAG</name>
<organism evidence="2 3">
    <name type="scientific">Enterobacter agglomerans</name>
    <name type="common">Erwinia herbicola</name>
    <name type="synonym">Pantoea agglomerans</name>
    <dbReference type="NCBI Taxonomy" id="549"/>
    <lineage>
        <taxon>Bacteria</taxon>
        <taxon>Pseudomonadati</taxon>
        <taxon>Pseudomonadota</taxon>
        <taxon>Gammaproteobacteria</taxon>
        <taxon>Enterobacterales</taxon>
        <taxon>Erwiniaceae</taxon>
        <taxon>Pantoea</taxon>
        <taxon>Pantoea agglomerans group</taxon>
    </lineage>
</organism>
<dbReference type="InterPro" id="IPR037167">
    <property type="entry name" value="Peptidase_S11_C_sf"/>
</dbReference>
<evidence type="ECO:0000313" key="3">
    <source>
        <dbReference type="Proteomes" id="UP000254640"/>
    </source>
</evidence>
<protein>
    <submittedName>
        <fullName evidence="2">D-alanyl-D-alanine carboxypeptidase dacD</fullName>
        <ecNumber evidence="2">3.4.16.4</ecNumber>
    </submittedName>
</protein>
<accession>A0A379AES5</accession>
<dbReference type="GO" id="GO:0009002">
    <property type="term" value="F:serine-type D-Ala-D-Ala carboxypeptidase activity"/>
    <property type="evidence" value="ECO:0007669"/>
    <property type="project" value="UniProtKB-EC"/>
</dbReference>
<gene>
    <name evidence="2" type="primary">dacD_2</name>
    <name evidence="2" type="ORF">NCTC9381_01958</name>
</gene>
<dbReference type="EMBL" id="UGSO01000001">
    <property type="protein sequence ID" value="SUB16059.1"/>
    <property type="molecule type" value="Genomic_DNA"/>
</dbReference>
<dbReference type="InterPro" id="IPR012907">
    <property type="entry name" value="Peptidase_S11_C"/>
</dbReference>
<keyword evidence="2" id="KW-0378">Hydrolase</keyword>
<keyword evidence="2" id="KW-0121">Carboxypeptidase</keyword>
<dbReference type="EC" id="3.4.16.4" evidence="2"/>
<evidence type="ECO:0000259" key="1">
    <source>
        <dbReference type="SMART" id="SM00936"/>
    </source>
</evidence>
<dbReference type="SMART" id="SM00936">
    <property type="entry name" value="PBP5_C"/>
    <property type="match status" value="1"/>
</dbReference>
<feature type="domain" description="Peptidase S11 D-Ala-D-Ala carboxypeptidase A C-terminal" evidence="1">
    <location>
        <begin position="3"/>
        <end position="85"/>
    </location>
</feature>
<keyword evidence="2" id="KW-0645">Protease</keyword>
<dbReference type="Gene3D" id="2.60.410.10">
    <property type="entry name" value="D-Ala-D-Ala carboxypeptidase, C-terminal domain"/>
    <property type="match status" value="1"/>
</dbReference>